<evidence type="ECO:0000313" key="2">
    <source>
        <dbReference type="Proteomes" id="UP000186917"/>
    </source>
</evidence>
<dbReference type="OrthoDB" id="9853447at2"/>
<accession>A0A1N7R1M8</accession>
<sequence>MNHRFFSCIMLVVITVWLHGCSKGVEMEGESLVFVSLKSKTIDPVNCQFLLNGEVQDPYVTNGSPIGKTLTLSADAKSIQVKIVDLPAKNVLADVNYSPRLGKNDSLYFSLFQLASGTTPYLVLPADTAALPEVGYGKLQFIYGTASMPDSIHLKFYYSNNTSPVDSCIVRRNVYSNWVNISLITKGVLQYEVYNAVTNVLVASKRTYPIARVHTSMGLNIHTIEKDANNNYLFTQLY</sequence>
<dbReference type="AlphaFoldDB" id="A0A1N7R1M8"/>
<organism evidence="1 2">
    <name type="scientific">Filimonas lacunae</name>
    <dbReference type="NCBI Taxonomy" id="477680"/>
    <lineage>
        <taxon>Bacteria</taxon>
        <taxon>Pseudomonadati</taxon>
        <taxon>Bacteroidota</taxon>
        <taxon>Chitinophagia</taxon>
        <taxon>Chitinophagales</taxon>
        <taxon>Chitinophagaceae</taxon>
        <taxon>Filimonas</taxon>
    </lineage>
</organism>
<gene>
    <name evidence="1" type="ORF">SAMN05421788_108195</name>
</gene>
<dbReference type="RefSeq" id="WP_144264115.1">
    <property type="nucleotide sequence ID" value="NZ_AP017422.1"/>
</dbReference>
<dbReference type="STRING" id="477680.SAMN05421788_108195"/>
<name>A0A1N7R1M8_9BACT</name>
<dbReference type="Proteomes" id="UP000186917">
    <property type="component" value="Unassembled WGS sequence"/>
</dbReference>
<protein>
    <submittedName>
        <fullName evidence="1">Uncharacterized protein</fullName>
    </submittedName>
</protein>
<evidence type="ECO:0000313" key="1">
    <source>
        <dbReference type="EMBL" id="SIT29010.1"/>
    </source>
</evidence>
<reference evidence="2" key="1">
    <citation type="submission" date="2017-01" db="EMBL/GenBank/DDBJ databases">
        <authorList>
            <person name="Varghese N."/>
            <person name="Submissions S."/>
        </authorList>
    </citation>
    <scope>NUCLEOTIDE SEQUENCE [LARGE SCALE GENOMIC DNA]</scope>
    <source>
        <strain evidence="2">DSM 21054</strain>
    </source>
</reference>
<dbReference type="EMBL" id="FTOR01000008">
    <property type="protein sequence ID" value="SIT29010.1"/>
    <property type="molecule type" value="Genomic_DNA"/>
</dbReference>
<keyword evidence="2" id="KW-1185">Reference proteome</keyword>
<proteinExistence type="predicted"/>